<feature type="domain" description="Protein kinase" evidence="11">
    <location>
        <begin position="18"/>
        <end position="296"/>
    </location>
</feature>
<keyword evidence="4" id="KW-0547">Nucleotide-binding</keyword>
<evidence type="ECO:0000256" key="5">
    <source>
        <dbReference type="ARBA" id="ARBA00022777"/>
    </source>
</evidence>
<evidence type="ECO:0000256" key="8">
    <source>
        <dbReference type="ARBA" id="ARBA00048679"/>
    </source>
</evidence>
<feature type="domain" description="PASTA" evidence="12">
    <location>
        <begin position="346"/>
        <end position="413"/>
    </location>
</feature>
<dbReference type="FunFam" id="1.10.510.10:FF:000021">
    <property type="entry name" value="Serine/threonine protein kinase"/>
    <property type="match status" value="1"/>
</dbReference>
<evidence type="ECO:0000256" key="10">
    <source>
        <dbReference type="SAM" id="Phobius"/>
    </source>
</evidence>
<evidence type="ECO:0000313" key="14">
    <source>
        <dbReference type="Proteomes" id="UP000612808"/>
    </source>
</evidence>
<dbReference type="PROSITE" id="PS00108">
    <property type="entry name" value="PROTEIN_KINASE_ST"/>
    <property type="match status" value="1"/>
</dbReference>
<dbReference type="AlphaFoldDB" id="A0A8J3JDK7"/>
<dbReference type="PROSITE" id="PS50011">
    <property type="entry name" value="PROTEIN_KINASE_DOM"/>
    <property type="match status" value="1"/>
</dbReference>
<keyword evidence="2 13" id="KW-0723">Serine/threonine-protein kinase</keyword>
<dbReference type="SMART" id="SM00740">
    <property type="entry name" value="PASTA"/>
    <property type="match status" value="4"/>
</dbReference>
<dbReference type="FunFam" id="3.30.200.20:FF:000035">
    <property type="entry name" value="Serine/threonine protein kinase Stk1"/>
    <property type="match status" value="1"/>
</dbReference>
<dbReference type="Gene3D" id="3.30.200.20">
    <property type="entry name" value="Phosphorylase Kinase, domain 1"/>
    <property type="match status" value="1"/>
</dbReference>
<dbReference type="NCBIfam" id="NF033483">
    <property type="entry name" value="PknB_PASTA_kin"/>
    <property type="match status" value="1"/>
</dbReference>
<dbReference type="Gene3D" id="3.30.10.20">
    <property type="match status" value="4"/>
</dbReference>
<dbReference type="EMBL" id="BOMB01000033">
    <property type="protein sequence ID" value="GID14769.1"/>
    <property type="molecule type" value="Genomic_DNA"/>
</dbReference>
<gene>
    <name evidence="13" type="ORF">Aru02nite_56580</name>
</gene>
<dbReference type="CDD" id="cd06577">
    <property type="entry name" value="PASTA_pknB"/>
    <property type="match status" value="4"/>
</dbReference>
<dbReference type="Proteomes" id="UP000612808">
    <property type="component" value="Unassembled WGS sequence"/>
</dbReference>
<keyword evidence="14" id="KW-1185">Reference proteome</keyword>
<dbReference type="InterPro" id="IPR008271">
    <property type="entry name" value="Ser/Thr_kinase_AS"/>
</dbReference>
<keyword evidence="10" id="KW-0812">Transmembrane</keyword>
<sequence>MDQTATDPLVGDLLGDRYRITGRIARGGMATVYTAVDTRLERTVAIKIIHPSYAGNATFRSRFDREAKTIAGLTHPNVVAVYDSGQHRNLPYLVMEYVPGRTLRDVLGERGRLTPTEAVAVAEPVLAALAAAHRAGLVHRDVKPENILIDGPLTEPLVKVADFGLARAVEESAEDATGGQLMATVAYVPPELVRHGRVDARSDVYSAGIVLYELLTGSVPYRGKDATEVAYQHVECDVPAPSVAIGGLPPALDRLVVRATRRDPAARPADAGAMLAELRQVRAGDLTGRTVAHHTVALPQTRRPATESVEPVPRRRRPVRRSTLVALAAVVVLGLVAGIGGWWLGAGRYTQAPSLLAASRADALDRAQHKGFHVRWGPARFSETAPKDTVLSQDPQPGDRILAGGTITVVLSKGPERYRIPSLVGRDAGDAREKLEGMHLTVTTSQKYSTAVAEGQVVSVSPRAGTVVRRGAAVKLVVSRGPAPATVPDVRGMTVDDAQAELDDAQLQASVTEKTSTTVPEGEVISQSPAPDTGVDRDTTVKLVVSTGPPKVHLPDVTGEKYSDAKRRLERAGFVVRGLGIVRKDGRVRSQSPAGDSEAPKGSTITLVVI</sequence>
<evidence type="ECO:0000256" key="2">
    <source>
        <dbReference type="ARBA" id="ARBA00022527"/>
    </source>
</evidence>
<feature type="region of interest" description="Disordered" evidence="9">
    <location>
        <begin position="510"/>
        <end position="536"/>
    </location>
</feature>
<feature type="transmembrane region" description="Helical" evidence="10">
    <location>
        <begin position="324"/>
        <end position="344"/>
    </location>
</feature>
<feature type="domain" description="PASTA" evidence="12">
    <location>
        <begin position="481"/>
        <end position="547"/>
    </location>
</feature>
<proteinExistence type="predicted"/>
<dbReference type="SUPFAM" id="SSF56112">
    <property type="entry name" value="Protein kinase-like (PK-like)"/>
    <property type="match status" value="1"/>
</dbReference>
<dbReference type="InterPro" id="IPR011009">
    <property type="entry name" value="Kinase-like_dom_sf"/>
</dbReference>
<comment type="catalytic activity">
    <reaction evidence="8">
        <text>L-seryl-[protein] + ATP = O-phospho-L-seryl-[protein] + ADP + H(+)</text>
        <dbReference type="Rhea" id="RHEA:17989"/>
        <dbReference type="Rhea" id="RHEA-COMP:9863"/>
        <dbReference type="Rhea" id="RHEA-COMP:11604"/>
        <dbReference type="ChEBI" id="CHEBI:15378"/>
        <dbReference type="ChEBI" id="CHEBI:29999"/>
        <dbReference type="ChEBI" id="CHEBI:30616"/>
        <dbReference type="ChEBI" id="CHEBI:83421"/>
        <dbReference type="ChEBI" id="CHEBI:456216"/>
        <dbReference type="EC" id="2.7.11.1"/>
    </reaction>
</comment>
<evidence type="ECO:0000256" key="9">
    <source>
        <dbReference type="SAM" id="MobiDB-lite"/>
    </source>
</evidence>
<organism evidence="13 14">
    <name type="scientific">Actinocatenispora rupis</name>
    <dbReference type="NCBI Taxonomy" id="519421"/>
    <lineage>
        <taxon>Bacteria</taxon>
        <taxon>Bacillati</taxon>
        <taxon>Actinomycetota</taxon>
        <taxon>Actinomycetes</taxon>
        <taxon>Micromonosporales</taxon>
        <taxon>Micromonosporaceae</taxon>
        <taxon>Actinocatenispora</taxon>
    </lineage>
</organism>
<keyword evidence="5 13" id="KW-0418">Kinase</keyword>
<dbReference type="GO" id="GO:0004674">
    <property type="term" value="F:protein serine/threonine kinase activity"/>
    <property type="evidence" value="ECO:0007669"/>
    <property type="project" value="UniProtKB-KW"/>
</dbReference>
<dbReference type="SMART" id="SM00220">
    <property type="entry name" value="S_TKc"/>
    <property type="match status" value="1"/>
</dbReference>
<evidence type="ECO:0000256" key="1">
    <source>
        <dbReference type="ARBA" id="ARBA00012513"/>
    </source>
</evidence>
<reference evidence="13" key="1">
    <citation type="submission" date="2021-01" db="EMBL/GenBank/DDBJ databases">
        <title>Whole genome shotgun sequence of Actinocatenispora rupis NBRC 107355.</title>
        <authorList>
            <person name="Komaki H."/>
            <person name="Tamura T."/>
        </authorList>
    </citation>
    <scope>NUCLEOTIDE SEQUENCE</scope>
    <source>
        <strain evidence="13">NBRC 107355</strain>
    </source>
</reference>
<name>A0A8J3JDK7_9ACTN</name>
<evidence type="ECO:0000256" key="6">
    <source>
        <dbReference type="ARBA" id="ARBA00022840"/>
    </source>
</evidence>
<accession>A0A8J3JDK7</accession>
<feature type="domain" description="PASTA" evidence="12">
    <location>
        <begin position="414"/>
        <end position="480"/>
    </location>
</feature>
<evidence type="ECO:0000256" key="4">
    <source>
        <dbReference type="ARBA" id="ARBA00022741"/>
    </source>
</evidence>
<evidence type="ECO:0000259" key="12">
    <source>
        <dbReference type="PROSITE" id="PS51178"/>
    </source>
</evidence>
<dbReference type="Gene3D" id="1.10.510.10">
    <property type="entry name" value="Transferase(Phosphotransferase) domain 1"/>
    <property type="match status" value="1"/>
</dbReference>
<dbReference type="PANTHER" id="PTHR43289:SF34">
    <property type="entry name" value="SERINE_THREONINE-PROTEIN KINASE YBDM-RELATED"/>
    <property type="match status" value="1"/>
</dbReference>
<protein>
    <recommendedName>
        <fullName evidence="1">non-specific serine/threonine protein kinase</fullName>
        <ecNumber evidence="1">2.7.11.1</ecNumber>
    </recommendedName>
</protein>
<keyword evidence="3" id="KW-0808">Transferase</keyword>
<dbReference type="Pfam" id="PF00069">
    <property type="entry name" value="Pkinase"/>
    <property type="match status" value="1"/>
</dbReference>
<dbReference type="InterPro" id="IPR005543">
    <property type="entry name" value="PASTA_dom"/>
</dbReference>
<keyword evidence="10" id="KW-0472">Membrane</keyword>
<dbReference type="PROSITE" id="PS51178">
    <property type="entry name" value="PASTA"/>
    <property type="match status" value="4"/>
</dbReference>
<dbReference type="Pfam" id="PF03793">
    <property type="entry name" value="PASTA"/>
    <property type="match status" value="4"/>
</dbReference>
<evidence type="ECO:0000256" key="7">
    <source>
        <dbReference type="ARBA" id="ARBA00047899"/>
    </source>
</evidence>
<dbReference type="PANTHER" id="PTHR43289">
    <property type="entry name" value="MITOGEN-ACTIVATED PROTEIN KINASE KINASE KINASE 20-RELATED"/>
    <property type="match status" value="1"/>
</dbReference>
<evidence type="ECO:0000313" key="13">
    <source>
        <dbReference type="EMBL" id="GID14769.1"/>
    </source>
</evidence>
<feature type="compositionally biased region" description="Polar residues" evidence="9">
    <location>
        <begin position="510"/>
        <end position="530"/>
    </location>
</feature>
<dbReference type="InterPro" id="IPR000719">
    <property type="entry name" value="Prot_kinase_dom"/>
</dbReference>
<dbReference type="GO" id="GO:0045717">
    <property type="term" value="P:negative regulation of fatty acid biosynthetic process"/>
    <property type="evidence" value="ECO:0007669"/>
    <property type="project" value="UniProtKB-ARBA"/>
</dbReference>
<feature type="domain" description="PASTA" evidence="12">
    <location>
        <begin position="548"/>
        <end position="610"/>
    </location>
</feature>
<keyword evidence="10" id="KW-1133">Transmembrane helix</keyword>
<keyword evidence="6" id="KW-0067">ATP-binding</keyword>
<dbReference type="SUPFAM" id="SSF54184">
    <property type="entry name" value="Penicillin-binding protein 2x (pbp-2x), c-terminal domain"/>
    <property type="match status" value="2"/>
</dbReference>
<comment type="caution">
    <text evidence="13">The sequence shown here is derived from an EMBL/GenBank/DDBJ whole genome shotgun (WGS) entry which is preliminary data.</text>
</comment>
<dbReference type="GO" id="GO:0005524">
    <property type="term" value="F:ATP binding"/>
    <property type="evidence" value="ECO:0007669"/>
    <property type="project" value="UniProtKB-KW"/>
</dbReference>
<dbReference type="CDD" id="cd14014">
    <property type="entry name" value="STKc_PknB_like"/>
    <property type="match status" value="1"/>
</dbReference>
<comment type="catalytic activity">
    <reaction evidence="7">
        <text>L-threonyl-[protein] + ATP = O-phospho-L-threonyl-[protein] + ADP + H(+)</text>
        <dbReference type="Rhea" id="RHEA:46608"/>
        <dbReference type="Rhea" id="RHEA-COMP:11060"/>
        <dbReference type="Rhea" id="RHEA-COMP:11605"/>
        <dbReference type="ChEBI" id="CHEBI:15378"/>
        <dbReference type="ChEBI" id="CHEBI:30013"/>
        <dbReference type="ChEBI" id="CHEBI:30616"/>
        <dbReference type="ChEBI" id="CHEBI:61977"/>
        <dbReference type="ChEBI" id="CHEBI:456216"/>
        <dbReference type="EC" id="2.7.11.1"/>
    </reaction>
</comment>
<evidence type="ECO:0000259" key="11">
    <source>
        <dbReference type="PROSITE" id="PS50011"/>
    </source>
</evidence>
<evidence type="ECO:0000256" key="3">
    <source>
        <dbReference type="ARBA" id="ARBA00022679"/>
    </source>
</evidence>
<dbReference type="RefSeq" id="WP_203662694.1">
    <property type="nucleotide sequence ID" value="NZ_BAAAZM010000012.1"/>
</dbReference>
<dbReference type="EC" id="2.7.11.1" evidence="1"/>